<feature type="domain" description="Glycosyltransferase subfamily 4-like N-terminal" evidence="3">
    <location>
        <begin position="14"/>
        <end position="176"/>
    </location>
</feature>
<keyword evidence="1 4" id="KW-0328">Glycosyltransferase</keyword>
<sequence>MRIGIACPYTWDVPGGVQAHVRDLADHLLALGHEVSVLTPVDDPDEADLPAYVVPAGRAVPVPYNGSVARLVFGPLSLARTRRWLREGGFDVLHVHEPTVPSVSMLACFAASGPMVATFHTATARSRALHVFGTALQPALEKVTGRIAVSPAARRVVVEHLGGDAVLIPNGVDVARFDGAAPLPGHPAGPTVVFLGRLDEGRKGLAVLLEALPELVHLVPDVRLLVAGPGSADDVRSAVPASLRDRVELLGRVSEQDKPRVFASGHVYCAPNTHGESFGIVLVEAMAAGTPVVASDLEAFRRVLQHGRAGVLVPVRDPGALARALGALLHDEARRTALARCAREAVESYDWQTVTAQIVAVYETVTAGVAPTVHVEVDADLEVLAALLDEGDDGEEDDAGRLVTTLRRWLVERPRRDRVPGRR</sequence>
<dbReference type="GO" id="GO:1901137">
    <property type="term" value="P:carbohydrate derivative biosynthetic process"/>
    <property type="evidence" value="ECO:0007669"/>
    <property type="project" value="UniProtKB-ARBA"/>
</dbReference>
<dbReference type="Gene3D" id="3.40.50.2000">
    <property type="entry name" value="Glycogen Phosphorylase B"/>
    <property type="match status" value="2"/>
</dbReference>
<dbReference type="EMBL" id="CADCUE010000250">
    <property type="protein sequence ID" value="CAA9355677.1"/>
    <property type="molecule type" value="Genomic_DNA"/>
</dbReference>
<dbReference type="AlphaFoldDB" id="A0A6J4MEL1"/>
<dbReference type="CDD" id="cd03801">
    <property type="entry name" value="GT4_PimA-like"/>
    <property type="match status" value="1"/>
</dbReference>
<reference evidence="4" key="1">
    <citation type="submission" date="2020-02" db="EMBL/GenBank/DDBJ databases">
        <authorList>
            <person name="Meier V. D."/>
        </authorList>
    </citation>
    <scope>NUCLEOTIDE SEQUENCE</scope>
    <source>
        <strain evidence="4">AVDCRST_MAG16</strain>
    </source>
</reference>
<proteinExistence type="predicted"/>
<dbReference type="GO" id="GO:0016758">
    <property type="term" value="F:hexosyltransferase activity"/>
    <property type="evidence" value="ECO:0007669"/>
    <property type="project" value="TreeGrafter"/>
</dbReference>
<dbReference type="EC" id="2.4.1.57" evidence="4"/>
<evidence type="ECO:0000256" key="2">
    <source>
        <dbReference type="ARBA" id="ARBA00022679"/>
    </source>
</evidence>
<dbReference type="Pfam" id="PF13439">
    <property type="entry name" value="Glyco_transf_4"/>
    <property type="match status" value="1"/>
</dbReference>
<organism evidence="4">
    <name type="scientific">uncultured Frankineae bacterium</name>
    <dbReference type="NCBI Taxonomy" id="437475"/>
    <lineage>
        <taxon>Bacteria</taxon>
        <taxon>Bacillati</taxon>
        <taxon>Actinomycetota</taxon>
        <taxon>Actinomycetes</taxon>
        <taxon>Frankiales</taxon>
        <taxon>environmental samples</taxon>
    </lineage>
</organism>
<gene>
    <name evidence="4" type="ORF">AVDCRST_MAG16-2644</name>
</gene>
<name>A0A6J4MEL1_9ACTN</name>
<keyword evidence="2 4" id="KW-0808">Transferase</keyword>
<dbReference type="InterPro" id="IPR028098">
    <property type="entry name" value="Glyco_trans_4-like_N"/>
</dbReference>
<dbReference type="PANTHER" id="PTHR45947">
    <property type="entry name" value="SULFOQUINOVOSYL TRANSFERASE SQD2"/>
    <property type="match status" value="1"/>
</dbReference>
<dbReference type="InterPro" id="IPR050194">
    <property type="entry name" value="Glycosyltransferase_grp1"/>
</dbReference>
<dbReference type="Pfam" id="PF13692">
    <property type="entry name" value="Glyco_trans_1_4"/>
    <property type="match status" value="1"/>
</dbReference>
<dbReference type="PANTHER" id="PTHR45947:SF3">
    <property type="entry name" value="SULFOQUINOVOSYL TRANSFERASE SQD2"/>
    <property type="match status" value="1"/>
</dbReference>
<evidence type="ECO:0000313" key="4">
    <source>
        <dbReference type="EMBL" id="CAA9355677.1"/>
    </source>
</evidence>
<dbReference type="SUPFAM" id="SSF53756">
    <property type="entry name" value="UDP-Glycosyltransferase/glycogen phosphorylase"/>
    <property type="match status" value="1"/>
</dbReference>
<accession>A0A6J4MEL1</accession>
<evidence type="ECO:0000259" key="3">
    <source>
        <dbReference type="Pfam" id="PF13439"/>
    </source>
</evidence>
<protein>
    <submittedName>
        <fullName evidence="4">Phosphatidylinositol alpha-mannosyltransferase</fullName>
        <ecNumber evidence="4">2.4.1.57</ecNumber>
    </submittedName>
</protein>
<evidence type="ECO:0000256" key="1">
    <source>
        <dbReference type="ARBA" id="ARBA00022676"/>
    </source>
</evidence>